<keyword evidence="2 5" id="KW-0812">Transmembrane</keyword>
<dbReference type="PROSITE" id="PS51698">
    <property type="entry name" value="U_BOX"/>
    <property type="match status" value="1"/>
</dbReference>
<keyword evidence="3 5" id="KW-1133">Transmembrane helix</keyword>
<accession>A0A819VJV5</accession>
<dbReference type="Proteomes" id="UP000663873">
    <property type="component" value="Unassembled WGS sequence"/>
</dbReference>
<feature type="transmembrane region" description="Helical" evidence="5">
    <location>
        <begin position="96"/>
        <end position="115"/>
    </location>
</feature>
<dbReference type="InterPro" id="IPR013083">
    <property type="entry name" value="Znf_RING/FYVE/PHD"/>
</dbReference>
<dbReference type="Gene3D" id="3.30.40.10">
    <property type="entry name" value="Zinc/RING finger domain, C3HC4 (zinc finger)"/>
    <property type="match status" value="1"/>
</dbReference>
<organism evidence="8 9">
    <name type="scientific">Rotaria socialis</name>
    <dbReference type="NCBI Taxonomy" id="392032"/>
    <lineage>
        <taxon>Eukaryota</taxon>
        <taxon>Metazoa</taxon>
        <taxon>Spiralia</taxon>
        <taxon>Gnathifera</taxon>
        <taxon>Rotifera</taxon>
        <taxon>Eurotatoria</taxon>
        <taxon>Bdelloidea</taxon>
        <taxon>Philodinida</taxon>
        <taxon>Philodinidae</taxon>
        <taxon>Rotaria</taxon>
    </lineage>
</organism>
<dbReference type="GO" id="GO:0016020">
    <property type="term" value="C:membrane"/>
    <property type="evidence" value="ECO:0007669"/>
    <property type="project" value="UniProtKB-SubCell"/>
</dbReference>
<dbReference type="PANTHER" id="PTHR46573:SF1">
    <property type="entry name" value="WD REPEAT, SAM AND U-BOX DOMAIN-CONTAINING PROTEIN 1"/>
    <property type="match status" value="1"/>
</dbReference>
<evidence type="ECO:0000256" key="3">
    <source>
        <dbReference type="ARBA" id="ARBA00022989"/>
    </source>
</evidence>
<feature type="transmembrane region" description="Helical" evidence="5">
    <location>
        <begin position="16"/>
        <end position="37"/>
    </location>
</feature>
<protein>
    <recommendedName>
        <fullName evidence="10">U-box domain-containing protein</fullName>
    </recommendedName>
</protein>
<feature type="transmembrane region" description="Helical" evidence="5">
    <location>
        <begin position="224"/>
        <end position="244"/>
    </location>
</feature>
<evidence type="ECO:0008006" key="10">
    <source>
        <dbReference type="Google" id="ProtNLM"/>
    </source>
</evidence>
<keyword evidence="4 5" id="KW-0472">Membrane</keyword>
<evidence type="ECO:0000256" key="4">
    <source>
        <dbReference type="ARBA" id="ARBA00023136"/>
    </source>
</evidence>
<dbReference type="InterPro" id="IPR003613">
    <property type="entry name" value="Ubox_domain"/>
</dbReference>
<gene>
    <name evidence="8" type="ORF">UJA718_LOCUS894</name>
</gene>
<evidence type="ECO:0000313" key="9">
    <source>
        <dbReference type="Proteomes" id="UP000663873"/>
    </source>
</evidence>
<evidence type="ECO:0000256" key="1">
    <source>
        <dbReference type="ARBA" id="ARBA00004370"/>
    </source>
</evidence>
<comment type="caution">
    <text evidence="8">The sequence shown here is derived from an EMBL/GenBank/DDBJ whole genome shotgun (WGS) entry which is preliminary data.</text>
</comment>
<feature type="transmembrane region" description="Helical" evidence="5">
    <location>
        <begin position="408"/>
        <end position="435"/>
    </location>
</feature>
<feature type="transmembrane region" description="Helical" evidence="5">
    <location>
        <begin position="49"/>
        <end position="76"/>
    </location>
</feature>
<dbReference type="CDD" id="cd16655">
    <property type="entry name" value="RING-Ubox_WDSUB1-like"/>
    <property type="match status" value="1"/>
</dbReference>
<keyword evidence="9" id="KW-1185">Reference proteome</keyword>
<feature type="domain" description="U-box" evidence="7">
    <location>
        <begin position="286"/>
        <end position="359"/>
    </location>
</feature>
<dbReference type="SMART" id="SM00504">
    <property type="entry name" value="Ubox"/>
    <property type="match status" value="1"/>
</dbReference>
<dbReference type="EMBL" id="CAJOBP010000050">
    <property type="protein sequence ID" value="CAF4110610.1"/>
    <property type="molecule type" value="Genomic_DNA"/>
</dbReference>
<dbReference type="SUPFAM" id="SSF81321">
    <property type="entry name" value="Family A G protein-coupled receptor-like"/>
    <property type="match status" value="1"/>
</dbReference>
<reference evidence="8" key="1">
    <citation type="submission" date="2021-02" db="EMBL/GenBank/DDBJ databases">
        <authorList>
            <person name="Nowell W R."/>
        </authorList>
    </citation>
    <scope>NUCLEOTIDE SEQUENCE</scope>
</reference>
<evidence type="ECO:0000259" key="7">
    <source>
        <dbReference type="PROSITE" id="PS51698"/>
    </source>
</evidence>
<feature type="transmembrane region" description="Helical" evidence="5">
    <location>
        <begin position="135"/>
        <end position="156"/>
    </location>
</feature>
<dbReference type="SUPFAM" id="SSF57850">
    <property type="entry name" value="RING/U-box"/>
    <property type="match status" value="1"/>
</dbReference>
<feature type="transmembrane region" description="Helical" evidence="5">
    <location>
        <begin position="176"/>
        <end position="198"/>
    </location>
</feature>
<dbReference type="InterPro" id="IPR017452">
    <property type="entry name" value="GPCR_Rhodpsn_7TM"/>
</dbReference>
<evidence type="ECO:0000256" key="2">
    <source>
        <dbReference type="ARBA" id="ARBA00022692"/>
    </source>
</evidence>
<dbReference type="Pfam" id="PF04564">
    <property type="entry name" value="U-box"/>
    <property type="match status" value="1"/>
</dbReference>
<dbReference type="PROSITE" id="PS50262">
    <property type="entry name" value="G_PROTEIN_RECEP_F1_2"/>
    <property type="match status" value="1"/>
</dbReference>
<dbReference type="GO" id="GO:0004842">
    <property type="term" value="F:ubiquitin-protein transferase activity"/>
    <property type="evidence" value="ECO:0007669"/>
    <property type="project" value="InterPro"/>
</dbReference>
<feature type="transmembrane region" description="Helical" evidence="5">
    <location>
        <begin position="256"/>
        <end position="276"/>
    </location>
</feature>
<name>A0A819VJV5_9BILA</name>
<dbReference type="InterPro" id="IPR052085">
    <property type="entry name" value="WD-SAM-U-box"/>
</dbReference>
<dbReference type="Gene3D" id="1.20.1070.10">
    <property type="entry name" value="Rhodopsin 7-helix transmembrane proteins"/>
    <property type="match status" value="1"/>
</dbReference>
<dbReference type="PANTHER" id="PTHR46573">
    <property type="entry name" value="WD REPEAT, SAM AND U-BOX DOMAIN-CONTAINING PROTEIN 1"/>
    <property type="match status" value="1"/>
</dbReference>
<feature type="domain" description="G-protein coupled receptors family 1 profile" evidence="6">
    <location>
        <begin position="29"/>
        <end position="245"/>
    </location>
</feature>
<dbReference type="AlphaFoldDB" id="A0A819VJV5"/>
<evidence type="ECO:0000313" key="8">
    <source>
        <dbReference type="EMBL" id="CAF4110610.1"/>
    </source>
</evidence>
<evidence type="ECO:0000256" key="5">
    <source>
        <dbReference type="SAM" id="Phobius"/>
    </source>
</evidence>
<dbReference type="GO" id="GO:0016567">
    <property type="term" value="P:protein ubiquitination"/>
    <property type="evidence" value="ECO:0007669"/>
    <property type="project" value="InterPro"/>
</dbReference>
<evidence type="ECO:0000259" key="6">
    <source>
        <dbReference type="PROSITE" id="PS50262"/>
    </source>
</evidence>
<sequence length="444" mass="51286">MSTADEILVLAEKFSLYFTIVIFVTGTIGNLLNFGVLTTSKRFRSNQCAFYLIIESIVDTCQLSIIFIIYILPFIYGFSPGNIFIVWCKLKNILPQVFRLLSTSMVCFAAFDQFLCTNPQCSMRRISSIQLARRLTLTAICIWTIHGIPYAIFYQIIPSNGCIITNTNLIHYYSYFYYPILHGLFPILTSCLFSLLAYRNVRHLVRRQVAVVRRRLDRQLTAMVFLRVIFFVLLLTPYTIYRIYSLNVLVSITDLGPYAVDQLIYSIMASLINLNYSTETKDEQNFSDDDLICPITQEIFRDPVRAADGFVYERDAISRWILQKGTSPLTRKPLRIDELRPDEKIRHLARRRRRSTVSYDARNDTVSLPPLRLVPRATNQISPIPVRPCQTVPRVPRVECSKKRMVKLLFLLFSICTIVGPIVGMVLGMLSLYYYRGKVQFIIT</sequence>
<proteinExistence type="predicted"/>
<comment type="subcellular location">
    <subcellularLocation>
        <location evidence="1">Membrane</location>
    </subcellularLocation>
</comment>